<dbReference type="AlphaFoldDB" id="A0ABD0WNG3"/>
<reference evidence="2 3" key="1">
    <citation type="submission" date="2024-06" db="EMBL/GenBank/DDBJ databases">
        <authorList>
            <person name="Pan Q."/>
            <person name="Wen M."/>
            <person name="Jouanno E."/>
            <person name="Zahm M."/>
            <person name="Klopp C."/>
            <person name="Cabau C."/>
            <person name="Louis A."/>
            <person name="Berthelot C."/>
            <person name="Parey E."/>
            <person name="Roest Crollius H."/>
            <person name="Montfort J."/>
            <person name="Robinson-Rechavi M."/>
            <person name="Bouchez O."/>
            <person name="Lampietro C."/>
            <person name="Lopez Roques C."/>
            <person name="Donnadieu C."/>
            <person name="Postlethwait J."/>
            <person name="Bobe J."/>
            <person name="Verreycken H."/>
            <person name="Guiguen Y."/>
        </authorList>
    </citation>
    <scope>NUCLEOTIDE SEQUENCE [LARGE SCALE GENOMIC DNA]</scope>
    <source>
        <strain evidence="2">Up_M1</strain>
        <tissue evidence="2">Testis</tissue>
    </source>
</reference>
<gene>
    <name evidence="2" type="ORF">UPYG_G00170090</name>
</gene>
<accession>A0ABD0WNG3</accession>
<dbReference type="PANTHER" id="PTHR12821">
    <property type="entry name" value="BYSTIN"/>
    <property type="match status" value="1"/>
</dbReference>
<comment type="caution">
    <text evidence="2">The sequence shown here is derived from an EMBL/GenBank/DDBJ whole genome shotgun (WGS) entry which is preliminary data.</text>
</comment>
<dbReference type="InterPro" id="IPR007955">
    <property type="entry name" value="Bystin"/>
</dbReference>
<dbReference type="Pfam" id="PF05291">
    <property type="entry name" value="Bystin"/>
    <property type="match status" value="1"/>
</dbReference>
<organism evidence="2 3">
    <name type="scientific">Umbra pygmaea</name>
    <name type="common">Eastern mudminnow</name>
    <dbReference type="NCBI Taxonomy" id="75934"/>
    <lineage>
        <taxon>Eukaryota</taxon>
        <taxon>Metazoa</taxon>
        <taxon>Chordata</taxon>
        <taxon>Craniata</taxon>
        <taxon>Vertebrata</taxon>
        <taxon>Euteleostomi</taxon>
        <taxon>Actinopterygii</taxon>
        <taxon>Neopterygii</taxon>
        <taxon>Teleostei</taxon>
        <taxon>Protacanthopterygii</taxon>
        <taxon>Esociformes</taxon>
        <taxon>Umbridae</taxon>
        <taxon>Umbra</taxon>
    </lineage>
</organism>
<name>A0ABD0WNG3_UMBPY</name>
<protein>
    <recommendedName>
        <fullName evidence="4">Bystin</fullName>
    </recommendedName>
</protein>
<keyword evidence="3" id="KW-1185">Reference proteome</keyword>
<comment type="similarity">
    <text evidence="1">Belongs to the bystin family.</text>
</comment>
<sequence>MPKVKKSKGGGGEKNTGGIALADQILQGNMVRGQGRVKTREKRGEHEDEYVEERLSRKILQQARIQQEELQTEHGLVPEFKKKPVTFLGPDSQNADSDEEWPALGEAGAFEEAASCGKEVVVDPEDEKAMQIFMSKNPPMRRTLADIIMEKITEKQTEVGTVMSEVSGKPMPQLDPRVKEVYIGVKKVLSTYRSGKLPKAFKIVPALSNWEQILYLTEPESWTAAAMYQATRIFSSNLKERMAQRFYNLVLLPRVRDDIAEYKKLNYHLYMALKKALFKPGAWFKGILIPLCESGTCTLREAVIIGSILTKCSIPVLHSSATMLKLAEMEYNGANSIFLRLLLDKKYALPFRVLDALVGHFLSFRSEKRVLPVLWHQSLLILAQRYKADLASEQKAALLELLKVQSHPSLSAEIRRELQNSESRDVETTMPVTMTMELCNDASSHQMDPCFSAS</sequence>
<evidence type="ECO:0008006" key="4">
    <source>
        <dbReference type="Google" id="ProtNLM"/>
    </source>
</evidence>
<evidence type="ECO:0000313" key="2">
    <source>
        <dbReference type="EMBL" id="KAL0978409.1"/>
    </source>
</evidence>
<evidence type="ECO:0000313" key="3">
    <source>
        <dbReference type="Proteomes" id="UP001557470"/>
    </source>
</evidence>
<dbReference type="EMBL" id="JAGEUA010000005">
    <property type="protein sequence ID" value="KAL0978409.1"/>
    <property type="molecule type" value="Genomic_DNA"/>
</dbReference>
<dbReference type="Proteomes" id="UP001557470">
    <property type="component" value="Unassembled WGS sequence"/>
</dbReference>
<dbReference type="PANTHER" id="PTHR12821:SF0">
    <property type="entry name" value="BYSTIN"/>
    <property type="match status" value="1"/>
</dbReference>
<evidence type="ECO:0000256" key="1">
    <source>
        <dbReference type="ARBA" id="ARBA00007114"/>
    </source>
</evidence>
<proteinExistence type="inferred from homology"/>